<dbReference type="EMBL" id="SMMG02000011">
    <property type="protein sequence ID" value="KAA3456852.1"/>
    <property type="molecule type" value="Genomic_DNA"/>
</dbReference>
<comment type="caution">
    <text evidence="1">The sequence shown here is derived from an EMBL/GenBank/DDBJ whole genome shotgun (WGS) entry which is preliminary data.</text>
</comment>
<gene>
    <name evidence="1" type="ORF">EPI10_003600</name>
</gene>
<dbReference type="Proteomes" id="UP000325315">
    <property type="component" value="Unassembled WGS sequence"/>
</dbReference>
<keyword evidence="2" id="KW-1185">Reference proteome</keyword>
<dbReference type="OrthoDB" id="185373at2759"/>
<reference evidence="2" key="1">
    <citation type="journal article" date="2019" name="Plant Biotechnol. J.">
        <title>Genome sequencing of the Australian wild diploid species Gossypium australe highlights disease resistance and delayed gland morphogenesis.</title>
        <authorList>
            <person name="Cai Y."/>
            <person name="Cai X."/>
            <person name="Wang Q."/>
            <person name="Wang P."/>
            <person name="Zhang Y."/>
            <person name="Cai C."/>
            <person name="Xu Y."/>
            <person name="Wang K."/>
            <person name="Zhou Z."/>
            <person name="Wang C."/>
            <person name="Geng S."/>
            <person name="Li B."/>
            <person name="Dong Q."/>
            <person name="Hou Y."/>
            <person name="Wang H."/>
            <person name="Ai P."/>
            <person name="Liu Z."/>
            <person name="Yi F."/>
            <person name="Sun M."/>
            <person name="An G."/>
            <person name="Cheng J."/>
            <person name="Zhang Y."/>
            <person name="Shi Q."/>
            <person name="Xie Y."/>
            <person name="Shi X."/>
            <person name="Chang Y."/>
            <person name="Huang F."/>
            <person name="Chen Y."/>
            <person name="Hong S."/>
            <person name="Mi L."/>
            <person name="Sun Q."/>
            <person name="Zhang L."/>
            <person name="Zhou B."/>
            <person name="Peng R."/>
            <person name="Zhang X."/>
            <person name="Liu F."/>
        </authorList>
    </citation>
    <scope>NUCLEOTIDE SEQUENCE [LARGE SCALE GENOMIC DNA]</scope>
    <source>
        <strain evidence="2">cv. PA1801</strain>
    </source>
</reference>
<evidence type="ECO:0000313" key="2">
    <source>
        <dbReference type="Proteomes" id="UP000325315"/>
    </source>
</evidence>
<evidence type="ECO:0000313" key="1">
    <source>
        <dbReference type="EMBL" id="KAA3456852.1"/>
    </source>
</evidence>
<protein>
    <submittedName>
        <fullName evidence="1">Pentatricopeptide repeat-containing protein isoform X1</fullName>
    </submittedName>
</protein>
<name>A0A5B6UL12_9ROSI</name>
<proteinExistence type="predicted"/>
<sequence>MTNKRVLSRHLFFKTRRAVTTSAALPLDPSYATVSSIPADHFSLCLSFSEQLINRGLLSSARKLFQRVFSNSSPVSDALSTVDFVISRGLDLDLSTYAVLIKKLVQSGHLLLALSFYSDYIIGRARWTSVDGNVGIKLLIPLFCWLQEQRAKDIRLGASGVLLKTCQKILQIPGFIELTGEILLHNHVDFNQYKKDTAAMKEQNNVWNKLKMSDTRGRCFGTLHKTRYLEQSHHPIQANLQDPPRNQVREYSFHGRPKNVLNELSTGERSAVAITRDPWIIMPNCR</sequence>
<organism evidence="1 2">
    <name type="scientific">Gossypium australe</name>
    <dbReference type="NCBI Taxonomy" id="47621"/>
    <lineage>
        <taxon>Eukaryota</taxon>
        <taxon>Viridiplantae</taxon>
        <taxon>Streptophyta</taxon>
        <taxon>Embryophyta</taxon>
        <taxon>Tracheophyta</taxon>
        <taxon>Spermatophyta</taxon>
        <taxon>Magnoliopsida</taxon>
        <taxon>eudicotyledons</taxon>
        <taxon>Gunneridae</taxon>
        <taxon>Pentapetalae</taxon>
        <taxon>rosids</taxon>
        <taxon>malvids</taxon>
        <taxon>Malvales</taxon>
        <taxon>Malvaceae</taxon>
        <taxon>Malvoideae</taxon>
        <taxon>Gossypium</taxon>
    </lineage>
</organism>
<accession>A0A5B6UL12</accession>
<dbReference type="AlphaFoldDB" id="A0A5B6UL12"/>